<dbReference type="OrthoDB" id="3645157at2759"/>
<feature type="compositionally biased region" description="Low complexity" evidence="1">
    <location>
        <begin position="67"/>
        <end position="85"/>
    </location>
</feature>
<proteinExistence type="predicted"/>
<protein>
    <submittedName>
        <fullName evidence="2">Uncharacterized protein</fullName>
    </submittedName>
</protein>
<feature type="compositionally biased region" description="Polar residues" evidence="1">
    <location>
        <begin position="142"/>
        <end position="155"/>
    </location>
</feature>
<evidence type="ECO:0000256" key="1">
    <source>
        <dbReference type="SAM" id="MobiDB-lite"/>
    </source>
</evidence>
<evidence type="ECO:0000313" key="3">
    <source>
        <dbReference type="Proteomes" id="UP001056384"/>
    </source>
</evidence>
<organism evidence="2 3">
    <name type="scientific">Septoria linicola</name>
    <dbReference type="NCBI Taxonomy" id="215465"/>
    <lineage>
        <taxon>Eukaryota</taxon>
        <taxon>Fungi</taxon>
        <taxon>Dikarya</taxon>
        <taxon>Ascomycota</taxon>
        <taxon>Pezizomycotina</taxon>
        <taxon>Dothideomycetes</taxon>
        <taxon>Dothideomycetidae</taxon>
        <taxon>Mycosphaerellales</taxon>
        <taxon>Mycosphaerellaceae</taxon>
        <taxon>Septoria</taxon>
    </lineage>
</organism>
<feature type="region of interest" description="Disordered" evidence="1">
    <location>
        <begin position="176"/>
        <end position="205"/>
    </location>
</feature>
<accession>A0A9Q9B6C5</accession>
<keyword evidence="3" id="KW-1185">Reference proteome</keyword>
<reference evidence="2" key="1">
    <citation type="submission" date="2022-06" db="EMBL/GenBank/DDBJ databases">
        <title>Complete genome sequences of two strains of the flax pathogen Septoria linicola.</title>
        <authorList>
            <person name="Lapalu N."/>
            <person name="Simon A."/>
            <person name="Demenou B."/>
            <person name="Paumier D."/>
            <person name="Guillot M.-P."/>
            <person name="Gout L."/>
            <person name="Valade R."/>
        </authorList>
    </citation>
    <scope>NUCLEOTIDE SEQUENCE</scope>
    <source>
        <strain evidence="2">SE15195</strain>
    </source>
</reference>
<evidence type="ECO:0000313" key="2">
    <source>
        <dbReference type="EMBL" id="USW59050.1"/>
    </source>
</evidence>
<dbReference type="Proteomes" id="UP001056384">
    <property type="component" value="Chromosome 12"/>
</dbReference>
<feature type="region of interest" description="Disordered" evidence="1">
    <location>
        <begin position="60"/>
        <end position="164"/>
    </location>
</feature>
<dbReference type="AlphaFoldDB" id="A0A9Q9B6C5"/>
<dbReference type="EMBL" id="CP099429">
    <property type="protein sequence ID" value="USW59050.1"/>
    <property type="molecule type" value="Genomic_DNA"/>
</dbReference>
<sequence>MWENQAVAGERILHALRDLPEDDSVNLLRRLRQNENIEDILQSLTGSGLDGIGRRGRALSDAASQYSDGSAATSSGSAQESSSQAPRSHTQQRVHFATQDAQTELPDRSRLQDRCSIGFLVNNGDDQGLSDQQQSRMKIDQDNTPSPHNFFNRQHSYPPVSPASAEARRRISAPGPMIIDSQGSTAGRSHDAYQAGRSAAEDPGTSAAWDHYYTTVSRLMKKIGEGNEQQQQL</sequence>
<gene>
    <name evidence="2" type="ORF">Slin15195_G123690</name>
</gene>
<name>A0A9Q9B6C5_9PEZI</name>
<feature type="compositionally biased region" description="Low complexity" evidence="1">
    <location>
        <begin position="124"/>
        <end position="135"/>
    </location>
</feature>